<dbReference type="EMBL" id="MGFR01000003">
    <property type="protein sequence ID" value="OGM09693.1"/>
    <property type="molecule type" value="Genomic_DNA"/>
</dbReference>
<dbReference type="Proteomes" id="UP000176778">
    <property type="component" value="Unassembled WGS sequence"/>
</dbReference>
<sequence length="215" mass="24383">MKAINKKTIKAGFLASKKFVSRAYRGKWFKIGLVTTAVLLVLFLGKSLLVAAFVNGMPVSRLSLIKELEVQGGQKVLDSLIEKSLIFQEARKQKVTVEKSAVDTEIERIETLLKDQNLTLDEALSMRGETRASLIEQIRLQKTVEALLSSKISITDEEIKTYFEKNTDLFDAKAKLEDVKDSVKEQLYQQKLSDAYSSWITELKTKAKILYLLKF</sequence>
<gene>
    <name evidence="1" type="ORF">A2Y68_03665</name>
</gene>
<dbReference type="InterPro" id="IPR050245">
    <property type="entry name" value="PrsA_foldase"/>
</dbReference>
<dbReference type="Pfam" id="PF13624">
    <property type="entry name" value="SurA_N_3"/>
    <property type="match status" value="1"/>
</dbReference>
<dbReference type="STRING" id="1802479.A2Y68_03665"/>
<organism evidence="1 2">
    <name type="scientific">Candidatus Woesebacteria bacterium RBG_13_46_13</name>
    <dbReference type="NCBI Taxonomy" id="1802479"/>
    <lineage>
        <taxon>Bacteria</taxon>
        <taxon>Candidatus Woeseibacteriota</taxon>
    </lineage>
</organism>
<accession>A0A1F7X487</accession>
<evidence type="ECO:0000313" key="1">
    <source>
        <dbReference type="EMBL" id="OGM09693.1"/>
    </source>
</evidence>
<evidence type="ECO:0000313" key="2">
    <source>
        <dbReference type="Proteomes" id="UP000176778"/>
    </source>
</evidence>
<comment type="caution">
    <text evidence="1">The sequence shown here is derived from an EMBL/GenBank/DDBJ whole genome shotgun (WGS) entry which is preliminary data.</text>
</comment>
<dbReference type="AlphaFoldDB" id="A0A1F7X487"/>
<evidence type="ECO:0008006" key="3">
    <source>
        <dbReference type="Google" id="ProtNLM"/>
    </source>
</evidence>
<reference evidence="1 2" key="1">
    <citation type="journal article" date="2016" name="Nat. Commun.">
        <title>Thousands of microbial genomes shed light on interconnected biogeochemical processes in an aquifer system.</title>
        <authorList>
            <person name="Anantharaman K."/>
            <person name="Brown C.T."/>
            <person name="Hug L.A."/>
            <person name="Sharon I."/>
            <person name="Castelle C.J."/>
            <person name="Probst A.J."/>
            <person name="Thomas B.C."/>
            <person name="Singh A."/>
            <person name="Wilkins M.J."/>
            <person name="Karaoz U."/>
            <person name="Brodie E.L."/>
            <person name="Williams K.H."/>
            <person name="Hubbard S.S."/>
            <person name="Banfield J.F."/>
        </authorList>
    </citation>
    <scope>NUCLEOTIDE SEQUENCE [LARGE SCALE GENOMIC DNA]</scope>
</reference>
<protein>
    <recommendedName>
        <fullName evidence="3">SurA N-terminal domain-containing protein</fullName>
    </recommendedName>
</protein>
<dbReference type="InterPro" id="IPR027304">
    <property type="entry name" value="Trigger_fact/SurA_dom_sf"/>
</dbReference>
<dbReference type="SUPFAM" id="SSF109998">
    <property type="entry name" value="Triger factor/SurA peptide-binding domain-like"/>
    <property type="match status" value="1"/>
</dbReference>
<dbReference type="PANTHER" id="PTHR47245:SF2">
    <property type="entry name" value="PEPTIDYL-PROLYL CIS-TRANS ISOMERASE HP_0175-RELATED"/>
    <property type="match status" value="1"/>
</dbReference>
<name>A0A1F7X487_9BACT</name>
<dbReference type="Gene3D" id="1.10.4030.10">
    <property type="entry name" value="Porin chaperone SurA, peptide-binding domain"/>
    <property type="match status" value="1"/>
</dbReference>
<dbReference type="PANTHER" id="PTHR47245">
    <property type="entry name" value="PEPTIDYLPROLYL ISOMERASE"/>
    <property type="match status" value="1"/>
</dbReference>
<proteinExistence type="predicted"/>